<evidence type="ECO:0000313" key="2">
    <source>
        <dbReference type="Proteomes" id="UP000187439"/>
    </source>
</evidence>
<name>A0A1R0Y2B8_9BACL</name>
<proteinExistence type="predicted"/>
<dbReference type="RefSeq" id="WP_042131269.1">
    <property type="nucleotide sequence ID" value="NZ_MPTC01000007.1"/>
</dbReference>
<dbReference type="Proteomes" id="UP000187439">
    <property type="component" value="Unassembled WGS sequence"/>
</dbReference>
<accession>A0A1R0Y2B8</accession>
<sequence length="557" mass="64936">MKRIAVLAHYDKDAKLSSNTLKLIAHLETVCDRIIMVSTNLLSDELKLLSPKVECYVRGNLGYDFYSYKYGIGKIENIYIYDELILINDSFFIASSFDINKILGIVDESIYDICGLVDSYQFHYHVQSFFVVLKKEALVSVWFENFWNNVQILDKKVDIIFKYEIGMSQSALSHSLLVGSCFQWSFSSYIHALNNSYKKKNWKLIFLSLFSYKYLREGNACHLLWKDIYDQFSICKWEVIRDYPEVLKHIERNGENEVLEVKDYLSNKAPFYKNKKIDDILINTSSNPTQVYFSAENLLSRVANNKNKTAVIVHLFYLELLDEIISYLRSIPVKFDLYISVVTLSAAFEVEQKLKRFTNANVYVYCVENKGRDVAPFISLLNTSILDRYTSVCKIHSKKSLYSDQGTNWRQRIYDELLGNTTRVLSILDRFEKDPYMGLIGPEQSYLINEEFWGANKDKVQELCLKVGIEKENVVLGFFAGTMFWFNPRAIISIKELRITIDDFDSEKGLQDGTLAHAIERVFVLFARHHNYKISTVEYLETELEDENYNNRKIPVL</sequence>
<comment type="caution">
    <text evidence="1">The sequence shown here is derived from an EMBL/GenBank/DDBJ whole genome shotgun (WGS) entry which is preliminary data.</text>
</comment>
<reference evidence="1 2" key="1">
    <citation type="submission" date="2016-10" db="EMBL/GenBank/DDBJ databases">
        <title>Paenibacillus species isolates.</title>
        <authorList>
            <person name="Beno S.M."/>
        </authorList>
    </citation>
    <scope>NUCLEOTIDE SEQUENCE [LARGE SCALE GENOMIC DNA]</scope>
    <source>
        <strain evidence="1 2">FSL H7-0710</strain>
    </source>
</reference>
<dbReference type="InterPro" id="IPR007739">
    <property type="entry name" value="RgpF"/>
</dbReference>
<dbReference type="EMBL" id="MPTC01000007">
    <property type="protein sequence ID" value="OMD41503.1"/>
    <property type="molecule type" value="Genomic_DNA"/>
</dbReference>
<gene>
    <name evidence="1" type="ORF">BSK52_11445</name>
</gene>
<dbReference type="AlphaFoldDB" id="A0A1R0Y2B8"/>
<organism evidence="1 2">
    <name type="scientific">Paenibacillus odorifer</name>
    <dbReference type="NCBI Taxonomy" id="189426"/>
    <lineage>
        <taxon>Bacteria</taxon>
        <taxon>Bacillati</taxon>
        <taxon>Bacillota</taxon>
        <taxon>Bacilli</taxon>
        <taxon>Bacillales</taxon>
        <taxon>Paenibacillaceae</taxon>
        <taxon>Paenibacillus</taxon>
    </lineage>
</organism>
<dbReference type="OrthoDB" id="9815339at2"/>
<protein>
    <submittedName>
        <fullName evidence="1">Uncharacterized protein</fullName>
    </submittedName>
</protein>
<dbReference type="Pfam" id="PF05045">
    <property type="entry name" value="RgpF"/>
    <property type="match status" value="1"/>
</dbReference>
<evidence type="ECO:0000313" key="1">
    <source>
        <dbReference type="EMBL" id="OMD41503.1"/>
    </source>
</evidence>